<dbReference type="InterPro" id="IPR047021">
    <property type="entry name" value="REXO1/3/4-like"/>
</dbReference>
<comment type="subcellular location">
    <subcellularLocation>
        <location evidence="1">Nucleus</location>
    </subcellularLocation>
</comment>
<sequence length="411" mass="45682">MSKTSTATVAPSANWRHLQKTLGKTKNKTKEELHPRKRRKFELHSETTSVKASTSTSAENSVAGPSKQEQDEKDMKNGESLSALRRMVAGEVTCTESQKLPGKYLAVDCEMVGVGLEGEESSLARVTVVNYHGAVQLDEFVRQRERVVDYRTQFSGIREADMVKAKPFDVIQKQVADLVKDKILVGHAVHNDLKARLLPQPTHYHQLRKSLTLALLLSHPRPLVRDTQVLAGKHKVVRSKYVALRNLVKQELNITIQGGEHSSLTDARATMAVYRLHRKEWEKGPLGIAAAMLLKKTSTSTQEDDATVSPKAKGKRKVDEDEDEDEDSGSEDDKPRRKDHDTKKPFKAPKIVQASKKDFKSHKSSKNFPGGGRKGVSSGLSTIVRNGRRVKVGETRGGGNNGTSEQWWKAL</sequence>
<gene>
    <name evidence="12" type="primary">REX4</name>
    <name evidence="12" type="ORF">V5O48_008663</name>
</gene>
<evidence type="ECO:0000256" key="3">
    <source>
        <dbReference type="ARBA" id="ARBA00016937"/>
    </source>
</evidence>
<dbReference type="PANTHER" id="PTHR12801">
    <property type="entry name" value="RNA EXONUCLEASE REXO1 / RECO3 FAMILY MEMBER-RELATED"/>
    <property type="match status" value="1"/>
</dbReference>
<keyword evidence="8" id="KW-0539">Nucleus</keyword>
<comment type="caution">
    <text evidence="12">The sequence shown here is derived from an EMBL/GenBank/DDBJ whole genome shotgun (WGS) entry which is preliminary data.</text>
</comment>
<evidence type="ECO:0000256" key="4">
    <source>
        <dbReference type="ARBA" id="ARBA00022552"/>
    </source>
</evidence>
<evidence type="ECO:0000256" key="1">
    <source>
        <dbReference type="ARBA" id="ARBA00004123"/>
    </source>
</evidence>
<comment type="similarity">
    <text evidence="2">Belongs to the REXO4 family.</text>
</comment>
<evidence type="ECO:0000256" key="6">
    <source>
        <dbReference type="ARBA" id="ARBA00022801"/>
    </source>
</evidence>
<keyword evidence="4" id="KW-0698">rRNA processing</keyword>
<protein>
    <recommendedName>
        <fullName evidence="3">RNA exonuclease 4</fullName>
    </recommendedName>
</protein>
<feature type="domain" description="Exonuclease" evidence="11">
    <location>
        <begin position="103"/>
        <end position="283"/>
    </location>
</feature>
<comment type="function">
    <text evidence="9">Exoribonuclease involved in ribosome biosynthesis. Involved in the processing of ITS1, the internal transcribed spacer localized between the 18S and 5.8S rRNAs.</text>
</comment>
<dbReference type="SMART" id="SM00479">
    <property type="entry name" value="EXOIII"/>
    <property type="match status" value="1"/>
</dbReference>
<evidence type="ECO:0000256" key="9">
    <source>
        <dbReference type="ARBA" id="ARBA00025599"/>
    </source>
</evidence>
<evidence type="ECO:0000256" key="8">
    <source>
        <dbReference type="ARBA" id="ARBA00023242"/>
    </source>
</evidence>
<evidence type="ECO:0000256" key="2">
    <source>
        <dbReference type="ARBA" id="ARBA00010489"/>
    </source>
</evidence>
<organism evidence="12 13">
    <name type="scientific">Marasmius crinis-equi</name>
    <dbReference type="NCBI Taxonomy" id="585013"/>
    <lineage>
        <taxon>Eukaryota</taxon>
        <taxon>Fungi</taxon>
        <taxon>Dikarya</taxon>
        <taxon>Basidiomycota</taxon>
        <taxon>Agaricomycotina</taxon>
        <taxon>Agaricomycetes</taxon>
        <taxon>Agaricomycetidae</taxon>
        <taxon>Agaricales</taxon>
        <taxon>Marasmiineae</taxon>
        <taxon>Marasmiaceae</taxon>
        <taxon>Marasmius</taxon>
    </lineage>
</organism>
<keyword evidence="13" id="KW-1185">Reference proteome</keyword>
<dbReference type="GO" id="GO:0004527">
    <property type="term" value="F:exonuclease activity"/>
    <property type="evidence" value="ECO:0007669"/>
    <property type="project" value="UniProtKB-KW"/>
</dbReference>
<dbReference type="SUPFAM" id="SSF53098">
    <property type="entry name" value="Ribonuclease H-like"/>
    <property type="match status" value="1"/>
</dbReference>
<feature type="compositionally biased region" description="Polar residues" evidence="10">
    <location>
        <begin position="1"/>
        <end position="11"/>
    </location>
</feature>
<feature type="region of interest" description="Disordered" evidence="10">
    <location>
        <begin position="1"/>
        <end position="77"/>
    </location>
</feature>
<dbReference type="InterPro" id="IPR036397">
    <property type="entry name" value="RNaseH_sf"/>
</dbReference>
<feature type="compositionally biased region" description="Polar residues" evidence="10">
    <location>
        <begin position="402"/>
        <end position="411"/>
    </location>
</feature>
<evidence type="ECO:0000256" key="5">
    <source>
        <dbReference type="ARBA" id="ARBA00022722"/>
    </source>
</evidence>
<evidence type="ECO:0000256" key="10">
    <source>
        <dbReference type="SAM" id="MobiDB-lite"/>
    </source>
</evidence>
<feature type="compositionally biased region" description="Basic residues" evidence="10">
    <location>
        <begin position="17"/>
        <end position="27"/>
    </location>
</feature>
<feature type="compositionally biased region" description="Low complexity" evidence="10">
    <location>
        <begin position="46"/>
        <end position="59"/>
    </location>
</feature>
<feature type="compositionally biased region" description="Basic and acidic residues" evidence="10">
    <location>
        <begin position="68"/>
        <end position="77"/>
    </location>
</feature>
<accession>A0ABR3FDH8</accession>
<keyword evidence="6" id="KW-0378">Hydrolase</keyword>
<name>A0ABR3FDH8_9AGAR</name>
<evidence type="ECO:0000259" key="11">
    <source>
        <dbReference type="SMART" id="SM00479"/>
    </source>
</evidence>
<feature type="compositionally biased region" description="Basic and acidic residues" evidence="10">
    <location>
        <begin position="331"/>
        <end position="344"/>
    </location>
</feature>
<evidence type="ECO:0000313" key="12">
    <source>
        <dbReference type="EMBL" id="KAL0573300.1"/>
    </source>
</evidence>
<dbReference type="Gene3D" id="3.30.420.10">
    <property type="entry name" value="Ribonuclease H-like superfamily/Ribonuclease H"/>
    <property type="match status" value="1"/>
</dbReference>
<dbReference type="InterPro" id="IPR012337">
    <property type="entry name" value="RNaseH-like_sf"/>
</dbReference>
<dbReference type="InterPro" id="IPR013520">
    <property type="entry name" value="Ribonucl_H"/>
</dbReference>
<dbReference type="CDD" id="cd06144">
    <property type="entry name" value="REX4_like"/>
    <property type="match status" value="1"/>
</dbReference>
<evidence type="ECO:0000256" key="7">
    <source>
        <dbReference type="ARBA" id="ARBA00022839"/>
    </source>
</evidence>
<reference evidence="12 13" key="1">
    <citation type="submission" date="2024-02" db="EMBL/GenBank/DDBJ databases">
        <title>A draft genome for the cacao thread blight pathogen Marasmius crinis-equi.</title>
        <authorList>
            <person name="Cohen S.P."/>
            <person name="Baruah I.K."/>
            <person name="Amoako-Attah I."/>
            <person name="Bukari Y."/>
            <person name="Meinhardt L.W."/>
            <person name="Bailey B.A."/>
        </authorList>
    </citation>
    <scope>NUCLEOTIDE SEQUENCE [LARGE SCALE GENOMIC DNA]</scope>
    <source>
        <strain evidence="12 13">GH-76</strain>
    </source>
</reference>
<dbReference type="EMBL" id="JBAHYK010000519">
    <property type="protein sequence ID" value="KAL0573300.1"/>
    <property type="molecule type" value="Genomic_DNA"/>
</dbReference>
<feature type="compositionally biased region" description="Acidic residues" evidence="10">
    <location>
        <begin position="320"/>
        <end position="330"/>
    </location>
</feature>
<dbReference type="Pfam" id="PF00929">
    <property type="entry name" value="RNase_T"/>
    <property type="match status" value="1"/>
</dbReference>
<dbReference type="InterPro" id="IPR037431">
    <property type="entry name" value="REX4_DEDDh_dom"/>
</dbReference>
<dbReference type="PANTHER" id="PTHR12801:SF45">
    <property type="entry name" value="RNA EXONUCLEASE 4"/>
    <property type="match status" value="1"/>
</dbReference>
<keyword evidence="5" id="KW-0540">Nuclease</keyword>
<dbReference type="Proteomes" id="UP001465976">
    <property type="component" value="Unassembled WGS sequence"/>
</dbReference>
<evidence type="ECO:0000313" key="13">
    <source>
        <dbReference type="Proteomes" id="UP001465976"/>
    </source>
</evidence>
<feature type="region of interest" description="Disordered" evidence="10">
    <location>
        <begin position="297"/>
        <end position="411"/>
    </location>
</feature>
<keyword evidence="7 12" id="KW-0269">Exonuclease</keyword>
<proteinExistence type="inferred from homology"/>